<dbReference type="InterPro" id="IPR008183">
    <property type="entry name" value="Aldose_1/G6P_1-epimerase"/>
</dbReference>
<keyword evidence="2" id="KW-1185">Reference proteome</keyword>
<dbReference type="InterPro" id="IPR014718">
    <property type="entry name" value="GH-type_carb-bd"/>
</dbReference>
<dbReference type="EMBL" id="CP117411">
    <property type="protein sequence ID" value="WCT73104.1"/>
    <property type="molecule type" value="Genomic_DNA"/>
</dbReference>
<dbReference type="Proteomes" id="UP001220395">
    <property type="component" value="Chromosome"/>
</dbReference>
<organism evidence="1 2">
    <name type="scientific">Sphingomonas naphthae</name>
    <dbReference type="NCBI Taxonomy" id="1813468"/>
    <lineage>
        <taxon>Bacteria</taxon>
        <taxon>Pseudomonadati</taxon>
        <taxon>Pseudomonadota</taxon>
        <taxon>Alphaproteobacteria</taxon>
        <taxon>Sphingomonadales</taxon>
        <taxon>Sphingomonadaceae</taxon>
        <taxon>Sphingomonas</taxon>
    </lineage>
</organism>
<accession>A0ABY7TMN5</accession>
<evidence type="ECO:0000313" key="1">
    <source>
        <dbReference type="EMBL" id="WCT73104.1"/>
    </source>
</evidence>
<reference evidence="1 2" key="1">
    <citation type="submission" date="2023-02" db="EMBL/GenBank/DDBJ databases">
        <title>Genome sequence of Sphingomonas naphthae.</title>
        <authorList>
            <person name="Kim S."/>
            <person name="Heo J."/>
            <person name="Kwon S.-W."/>
        </authorList>
    </citation>
    <scope>NUCLEOTIDE SEQUENCE [LARGE SCALE GENOMIC DNA]</scope>
    <source>
        <strain evidence="1 2">KACC 18716</strain>
    </source>
</reference>
<name>A0ABY7TMN5_9SPHN</name>
<dbReference type="SUPFAM" id="SSF74650">
    <property type="entry name" value="Galactose mutarotase-like"/>
    <property type="match status" value="1"/>
</dbReference>
<dbReference type="CDD" id="cd09021">
    <property type="entry name" value="Aldose_epim_Ec_YphB"/>
    <property type="match status" value="1"/>
</dbReference>
<dbReference type="RefSeq" id="WP_273687084.1">
    <property type="nucleotide sequence ID" value="NZ_CP117411.1"/>
</dbReference>
<dbReference type="Gene3D" id="2.70.98.10">
    <property type="match status" value="1"/>
</dbReference>
<dbReference type="Pfam" id="PF01263">
    <property type="entry name" value="Aldose_epim"/>
    <property type="match status" value="1"/>
</dbReference>
<protein>
    <submittedName>
        <fullName evidence="1">Aldose 1-epimerase</fullName>
    </submittedName>
</protein>
<dbReference type="InterPro" id="IPR011013">
    <property type="entry name" value="Gal_mutarotase_sf_dom"/>
</dbReference>
<proteinExistence type="predicted"/>
<sequence length="287" mass="31842">MKVERLAAGDWEATLLPALGGAVGSLRYGGRDILRPTPPGATDPLQTACFPLVPYANRIAHGRFTFDGQTITLPPNFGDHPHPLHGVGWGRKWQVERHDAASVTLRLDHAAEADWPWSFAAEQRIVLAGGLHIALTLRSCDDRRMPAGLGFHPYFLRDSETQLQMDVKGTWLTDAAMLPTKFVPGHHFGIWARGDRVDRRKLVDNCHAGWNGRAGIQDGKRAITVNATGAEYLHLYIPPAEDFFCIEPVTHAPDAINRQADSVRTLAPGCRTHMDLCISWDPRPFRK</sequence>
<evidence type="ECO:0000313" key="2">
    <source>
        <dbReference type="Proteomes" id="UP001220395"/>
    </source>
</evidence>
<gene>
    <name evidence="1" type="ORF">PQ455_15935</name>
</gene>